<name>A0AAD7HEY3_9AGAR</name>
<sequence>MKMKNGACLRVLKWIYGGVGGAECKYLKSLPNISTATPYLPRHAHTEKVMCICATRRVKILRSEKGADYLTKGKVPMLQAKSATMVSKNGCVSKKGLHIYYRGEIAVNYSTSSNKGRGLCYKVKAVGCLEDDVVVFERDAGGDYQGGDEARTRTHIWASGSPMRARSVRTRVRMRKKEPTTRSSGERCNARATGNLYGLSALDRKSEIVGLAPHGKILGHADFDSKGALELGLRDGPDIKSIVDCSGDDGTAVQVDAVAGIQAAVLKMQLGLVPRFGAAAEGAGTVTVGDVHVNVLLGSSAEATRGDGGGSAAA</sequence>
<keyword evidence="2" id="KW-1185">Reference proteome</keyword>
<comment type="caution">
    <text evidence="1">The sequence shown here is derived from an EMBL/GenBank/DDBJ whole genome shotgun (WGS) entry which is preliminary data.</text>
</comment>
<gene>
    <name evidence="1" type="ORF">B0H16DRAFT_1475266</name>
</gene>
<dbReference type="AlphaFoldDB" id="A0AAD7HEY3"/>
<proteinExistence type="predicted"/>
<evidence type="ECO:0000313" key="1">
    <source>
        <dbReference type="EMBL" id="KAJ7718911.1"/>
    </source>
</evidence>
<dbReference type="Proteomes" id="UP001215598">
    <property type="component" value="Unassembled WGS sequence"/>
</dbReference>
<reference evidence="1" key="1">
    <citation type="submission" date="2023-03" db="EMBL/GenBank/DDBJ databases">
        <title>Massive genome expansion in bonnet fungi (Mycena s.s.) driven by repeated elements and novel gene families across ecological guilds.</title>
        <authorList>
            <consortium name="Lawrence Berkeley National Laboratory"/>
            <person name="Harder C.B."/>
            <person name="Miyauchi S."/>
            <person name="Viragh M."/>
            <person name="Kuo A."/>
            <person name="Thoen E."/>
            <person name="Andreopoulos B."/>
            <person name="Lu D."/>
            <person name="Skrede I."/>
            <person name="Drula E."/>
            <person name="Henrissat B."/>
            <person name="Morin E."/>
            <person name="Kohler A."/>
            <person name="Barry K."/>
            <person name="LaButti K."/>
            <person name="Morin E."/>
            <person name="Salamov A."/>
            <person name="Lipzen A."/>
            <person name="Mereny Z."/>
            <person name="Hegedus B."/>
            <person name="Baldrian P."/>
            <person name="Stursova M."/>
            <person name="Weitz H."/>
            <person name="Taylor A."/>
            <person name="Grigoriev I.V."/>
            <person name="Nagy L.G."/>
            <person name="Martin F."/>
            <person name="Kauserud H."/>
        </authorList>
    </citation>
    <scope>NUCLEOTIDE SEQUENCE</scope>
    <source>
        <strain evidence="1">CBHHK182m</strain>
    </source>
</reference>
<protein>
    <submittedName>
        <fullName evidence="1">Uncharacterized protein</fullName>
    </submittedName>
</protein>
<dbReference type="EMBL" id="JARKIB010000259">
    <property type="protein sequence ID" value="KAJ7718911.1"/>
    <property type="molecule type" value="Genomic_DNA"/>
</dbReference>
<accession>A0AAD7HEY3</accession>
<organism evidence="1 2">
    <name type="scientific">Mycena metata</name>
    <dbReference type="NCBI Taxonomy" id="1033252"/>
    <lineage>
        <taxon>Eukaryota</taxon>
        <taxon>Fungi</taxon>
        <taxon>Dikarya</taxon>
        <taxon>Basidiomycota</taxon>
        <taxon>Agaricomycotina</taxon>
        <taxon>Agaricomycetes</taxon>
        <taxon>Agaricomycetidae</taxon>
        <taxon>Agaricales</taxon>
        <taxon>Marasmiineae</taxon>
        <taxon>Mycenaceae</taxon>
        <taxon>Mycena</taxon>
    </lineage>
</organism>
<evidence type="ECO:0000313" key="2">
    <source>
        <dbReference type="Proteomes" id="UP001215598"/>
    </source>
</evidence>